<feature type="binding site" evidence="12">
    <location>
        <position position="109"/>
    </location>
    <ligand>
        <name>K(+)</name>
        <dbReference type="ChEBI" id="CHEBI:29103"/>
    </ligand>
</feature>
<evidence type="ECO:0000256" key="5">
    <source>
        <dbReference type="ARBA" id="ARBA00022519"/>
    </source>
</evidence>
<feature type="transmembrane region" description="Helical" evidence="13">
    <location>
        <begin position="328"/>
        <end position="354"/>
    </location>
</feature>
<evidence type="ECO:0000256" key="13">
    <source>
        <dbReference type="SAM" id="Phobius"/>
    </source>
</evidence>
<evidence type="ECO:0000256" key="12">
    <source>
        <dbReference type="PIRSR" id="PIRSR006247-1"/>
    </source>
</evidence>
<accession>A0A9D1H721</accession>
<comment type="subcellular location">
    <subcellularLocation>
        <location evidence="1">Cell inner membrane</location>
        <topology evidence="1">Multi-pass membrane protein</topology>
    </subcellularLocation>
</comment>
<feature type="binding site" evidence="12">
    <location>
        <position position="108"/>
    </location>
    <ligand>
        <name>K(+)</name>
        <dbReference type="ChEBI" id="CHEBI:29103"/>
    </ligand>
</feature>
<keyword evidence="5" id="KW-0997">Cell inner membrane</keyword>
<evidence type="ECO:0000256" key="9">
    <source>
        <dbReference type="ARBA" id="ARBA00022989"/>
    </source>
</evidence>
<sequence>MNYKAVFNIISRILLVEALLMMLPLIVCIIYQENPVCFLIPIVILGVLGGCGTLTLKTDDKIYSREGFVVVALSWILMSIGGCLPFMISGYIPSFADAFFETVSGFTTTGASILTNVEALPQGLLFWRSFTHWIGGMGVLVFIMAIMPLTGIRSVHLMRAEVPGPTKSKLVPRMKDTASLLYRIYIAMTLVEVVLLMLGGMNLFDALVHSFGTAGTGGFSNKALSVGAYDSAYFDIVIGVFMMLFGINFNLYYLILIGNIKTALKSEELRWYLGFIGISTAVIAIDISGLFNGAAQCLRYAFFQVSSVITTTGYATTDFNTWPSLSRAILVMLMVVGGCAGSTGGGVKVSRVIIAAKSIVREMRRLLHPRAVESVRLDGSPIDKRDAHAAMIFLSAFFCLFAVLFLITTLDGYDLTTSATAVLACISNIGPGLELVGPMGSFAGFSDPIKIALSFGMLFGRLEIFPMMMLFVPSTWRRT</sequence>
<keyword evidence="7 13" id="KW-0812">Transmembrane</keyword>
<dbReference type="GO" id="GO:0015379">
    <property type="term" value="F:potassium:chloride symporter activity"/>
    <property type="evidence" value="ECO:0007669"/>
    <property type="project" value="InterPro"/>
</dbReference>
<keyword evidence="8 12" id="KW-0630">Potassium</keyword>
<dbReference type="GO" id="GO:0046872">
    <property type="term" value="F:metal ion binding"/>
    <property type="evidence" value="ECO:0007669"/>
    <property type="project" value="UniProtKB-KW"/>
</dbReference>
<dbReference type="AlphaFoldDB" id="A0A9D1H721"/>
<feature type="transmembrane region" description="Helical" evidence="13">
    <location>
        <begin position="232"/>
        <end position="257"/>
    </location>
</feature>
<reference evidence="14" key="2">
    <citation type="journal article" date="2021" name="PeerJ">
        <title>Extensive microbial diversity within the chicken gut microbiome revealed by metagenomics and culture.</title>
        <authorList>
            <person name="Gilroy R."/>
            <person name="Ravi A."/>
            <person name="Getino M."/>
            <person name="Pursley I."/>
            <person name="Horton D.L."/>
            <person name="Alikhan N.F."/>
            <person name="Baker D."/>
            <person name="Gharbi K."/>
            <person name="Hall N."/>
            <person name="Watson M."/>
            <person name="Adriaenssens E.M."/>
            <person name="Foster-Nyarko E."/>
            <person name="Jarju S."/>
            <person name="Secka A."/>
            <person name="Antonio M."/>
            <person name="Oren A."/>
            <person name="Chaudhuri R.R."/>
            <person name="La Ragione R."/>
            <person name="Hildebrand F."/>
            <person name="Pallen M.J."/>
        </authorList>
    </citation>
    <scope>NUCLEOTIDE SEQUENCE</scope>
    <source>
        <strain evidence="14">ChiBcec7-5410</strain>
    </source>
</reference>
<evidence type="ECO:0000313" key="15">
    <source>
        <dbReference type="Proteomes" id="UP000824160"/>
    </source>
</evidence>
<dbReference type="Proteomes" id="UP000824160">
    <property type="component" value="Unassembled WGS sequence"/>
</dbReference>
<evidence type="ECO:0000256" key="10">
    <source>
        <dbReference type="ARBA" id="ARBA00023065"/>
    </source>
</evidence>
<evidence type="ECO:0000313" key="14">
    <source>
        <dbReference type="EMBL" id="HIT93799.1"/>
    </source>
</evidence>
<protein>
    <submittedName>
        <fullName evidence="14">TrkH family potassium uptake protein</fullName>
    </submittedName>
</protein>
<evidence type="ECO:0000256" key="6">
    <source>
        <dbReference type="ARBA" id="ARBA00022538"/>
    </source>
</evidence>
<reference evidence="14" key="1">
    <citation type="submission" date="2020-10" db="EMBL/GenBank/DDBJ databases">
        <authorList>
            <person name="Gilroy R."/>
        </authorList>
    </citation>
    <scope>NUCLEOTIDE SEQUENCE</scope>
    <source>
        <strain evidence="14">ChiBcec7-5410</strain>
    </source>
</reference>
<dbReference type="PANTHER" id="PTHR32024">
    <property type="entry name" value="TRK SYSTEM POTASSIUM UPTAKE PROTEIN TRKG-RELATED"/>
    <property type="match status" value="1"/>
</dbReference>
<keyword evidence="4" id="KW-1003">Cell membrane</keyword>
<evidence type="ECO:0000256" key="11">
    <source>
        <dbReference type="ARBA" id="ARBA00023136"/>
    </source>
</evidence>
<keyword evidence="6" id="KW-0633">Potassium transport</keyword>
<feature type="transmembrane region" description="Helical" evidence="13">
    <location>
        <begin position="68"/>
        <end position="92"/>
    </location>
</feature>
<dbReference type="PANTHER" id="PTHR32024:SF2">
    <property type="entry name" value="TRK SYSTEM POTASSIUM UPTAKE PROTEIN TRKG-RELATED"/>
    <property type="match status" value="1"/>
</dbReference>
<keyword evidence="9 13" id="KW-1133">Transmembrane helix</keyword>
<feature type="transmembrane region" description="Helical" evidence="13">
    <location>
        <begin position="389"/>
        <end position="410"/>
    </location>
</feature>
<evidence type="ECO:0000256" key="8">
    <source>
        <dbReference type="ARBA" id="ARBA00022958"/>
    </source>
</evidence>
<feature type="transmembrane region" description="Helical" evidence="13">
    <location>
        <begin position="269"/>
        <end position="291"/>
    </location>
</feature>
<feature type="transmembrane region" description="Helical" evidence="13">
    <location>
        <begin position="130"/>
        <end position="149"/>
    </location>
</feature>
<name>A0A9D1H721_9FIRM</name>
<dbReference type="Pfam" id="PF02386">
    <property type="entry name" value="TrkH"/>
    <property type="match status" value="2"/>
</dbReference>
<dbReference type="PIRSF" id="PIRSF006247">
    <property type="entry name" value="TrkH"/>
    <property type="match status" value="1"/>
</dbReference>
<feature type="transmembrane region" description="Helical" evidence="13">
    <location>
        <begin position="12"/>
        <end position="32"/>
    </location>
</feature>
<comment type="caution">
    <text evidence="14">The sequence shown here is derived from an EMBL/GenBank/DDBJ whole genome shotgun (WGS) entry which is preliminary data.</text>
</comment>
<comment type="similarity">
    <text evidence="2">Belongs to the TrkH potassium transport family.</text>
</comment>
<keyword evidence="11 13" id="KW-0472">Membrane</keyword>
<evidence type="ECO:0000256" key="4">
    <source>
        <dbReference type="ARBA" id="ARBA00022475"/>
    </source>
</evidence>
<keyword evidence="3" id="KW-0813">Transport</keyword>
<evidence type="ECO:0000256" key="7">
    <source>
        <dbReference type="ARBA" id="ARBA00022692"/>
    </source>
</evidence>
<evidence type="ECO:0000256" key="3">
    <source>
        <dbReference type="ARBA" id="ARBA00022448"/>
    </source>
</evidence>
<feature type="transmembrane region" description="Helical" evidence="13">
    <location>
        <begin position="180"/>
        <end position="201"/>
    </location>
</feature>
<feature type="transmembrane region" description="Helical" evidence="13">
    <location>
        <begin position="451"/>
        <end position="472"/>
    </location>
</feature>
<dbReference type="GO" id="GO:0005886">
    <property type="term" value="C:plasma membrane"/>
    <property type="evidence" value="ECO:0007669"/>
    <property type="project" value="UniProtKB-SubCell"/>
</dbReference>
<feature type="binding site" evidence="12">
    <location>
        <position position="217"/>
    </location>
    <ligand>
        <name>K(+)</name>
        <dbReference type="ChEBI" id="CHEBI:29103"/>
    </ligand>
</feature>
<feature type="transmembrane region" description="Helical" evidence="13">
    <location>
        <begin position="38"/>
        <end position="56"/>
    </location>
</feature>
<keyword evidence="10" id="KW-0406">Ion transport</keyword>
<organism evidence="14 15">
    <name type="scientific">Candidatus Faecivivens stercoripullorum</name>
    <dbReference type="NCBI Taxonomy" id="2840805"/>
    <lineage>
        <taxon>Bacteria</taxon>
        <taxon>Bacillati</taxon>
        <taxon>Bacillota</taxon>
        <taxon>Clostridia</taxon>
        <taxon>Eubacteriales</taxon>
        <taxon>Oscillospiraceae</taxon>
        <taxon>Oscillospiraceae incertae sedis</taxon>
        <taxon>Candidatus Faecivivens</taxon>
    </lineage>
</organism>
<dbReference type="EMBL" id="DVLW01000032">
    <property type="protein sequence ID" value="HIT93799.1"/>
    <property type="molecule type" value="Genomic_DNA"/>
</dbReference>
<gene>
    <name evidence="14" type="ORF">IAC43_01290</name>
</gene>
<dbReference type="InterPro" id="IPR004772">
    <property type="entry name" value="TrkH"/>
</dbReference>
<feature type="binding site" evidence="12">
    <location>
        <position position="311"/>
    </location>
    <ligand>
        <name>K(+)</name>
        <dbReference type="ChEBI" id="CHEBI:29103"/>
    </ligand>
</feature>
<keyword evidence="12" id="KW-0479">Metal-binding</keyword>
<feature type="binding site" evidence="12">
    <location>
        <position position="428"/>
    </location>
    <ligand>
        <name>K(+)</name>
        <dbReference type="ChEBI" id="CHEBI:29103"/>
    </ligand>
</feature>
<evidence type="ECO:0000256" key="1">
    <source>
        <dbReference type="ARBA" id="ARBA00004429"/>
    </source>
</evidence>
<dbReference type="InterPro" id="IPR003445">
    <property type="entry name" value="Cat_transpt"/>
</dbReference>
<feature type="binding site" evidence="12">
    <location>
        <position position="312"/>
    </location>
    <ligand>
        <name>K(+)</name>
        <dbReference type="ChEBI" id="CHEBI:29103"/>
    </ligand>
</feature>
<proteinExistence type="inferred from homology"/>
<evidence type="ECO:0000256" key="2">
    <source>
        <dbReference type="ARBA" id="ARBA00009137"/>
    </source>
</evidence>